<dbReference type="InterPro" id="IPR027370">
    <property type="entry name" value="Znf-RING_euk"/>
</dbReference>
<evidence type="ECO:0000313" key="6">
    <source>
        <dbReference type="Ensembl" id="ENSXCOP00000024766.1"/>
    </source>
</evidence>
<reference evidence="6" key="1">
    <citation type="submission" date="2025-08" db="UniProtKB">
        <authorList>
            <consortium name="Ensembl"/>
        </authorList>
    </citation>
    <scope>IDENTIFICATION</scope>
</reference>
<reference evidence="6" key="2">
    <citation type="submission" date="2025-09" db="UniProtKB">
        <authorList>
            <consortium name="Ensembl"/>
        </authorList>
    </citation>
    <scope>IDENTIFICATION</scope>
</reference>
<evidence type="ECO:0000256" key="2">
    <source>
        <dbReference type="ARBA" id="ARBA00022771"/>
    </source>
</evidence>
<dbReference type="GO" id="GO:0061630">
    <property type="term" value="F:ubiquitin protein ligase activity"/>
    <property type="evidence" value="ECO:0007669"/>
    <property type="project" value="TreeGrafter"/>
</dbReference>
<sequence length="164" mass="18201">MSLIEILRPEELLVLVDTIARTLRGKELGLPVTLNGQTKSDGGQDGAHNDGECEEDEALDLFSCRLCKCLLQEPATLECGHTFCKRCVDGDAVKYCISCKQKPSKGDRRVNVVLSGLLDKLFETESKARKMWIEGEVLPLTQKPGCSSQVNARTVQPSTHFRFF</sequence>
<dbReference type="InterPro" id="IPR001841">
    <property type="entry name" value="Znf_RING"/>
</dbReference>
<dbReference type="SUPFAM" id="SSF57850">
    <property type="entry name" value="RING/U-box"/>
    <property type="match status" value="1"/>
</dbReference>
<keyword evidence="3" id="KW-0862">Zinc</keyword>
<keyword evidence="7" id="KW-1185">Reference proteome</keyword>
<proteinExistence type="predicted"/>
<dbReference type="STRING" id="32473.ENSXCOP00000024766"/>
<accession>A0A3B5MMI2</accession>
<dbReference type="CDD" id="cd16513">
    <property type="entry name" value="RING-HC_LONFs_rpt1"/>
    <property type="match status" value="1"/>
</dbReference>
<evidence type="ECO:0000256" key="4">
    <source>
        <dbReference type="PROSITE-ProRule" id="PRU00175"/>
    </source>
</evidence>
<keyword evidence="2 4" id="KW-0863">Zinc-finger</keyword>
<dbReference type="InterPro" id="IPR013083">
    <property type="entry name" value="Znf_RING/FYVE/PHD"/>
</dbReference>
<evidence type="ECO:0000259" key="5">
    <source>
        <dbReference type="PROSITE" id="PS50089"/>
    </source>
</evidence>
<dbReference type="PROSITE" id="PS50089">
    <property type="entry name" value="ZF_RING_2"/>
    <property type="match status" value="1"/>
</dbReference>
<evidence type="ECO:0000313" key="7">
    <source>
        <dbReference type="Proteomes" id="UP000261380"/>
    </source>
</evidence>
<dbReference type="Ensembl" id="ENSXCOT00000025067.1">
    <property type="protein sequence ID" value="ENSXCOP00000024766.1"/>
    <property type="gene ID" value="ENSXCOG00000018498.1"/>
</dbReference>
<dbReference type="PROSITE" id="PS00518">
    <property type="entry name" value="ZF_RING_1"/>
    <property type="match status" value="1"/>
</dbReference>
<evidence type="ECO:0000256" key="3">
    <source>
        <dbReference type="ARBA" id="ARBA00022833"/>
    </source>
</evidence>
<dbReference type="GeneTree" id="ENSGT01060000250476"/>
<dbReference type="Proteomes" id="UP000261380">
    <property type="component" value="Unplaced"/>
</dbReference>
<dbReference type="Gene3D" id="3.30.40.10">
    <property type="entry name" value="Zinc/RING finger domain, C3HC4 (zinc finger)"/>
    <property type="match status" value="1"/>
</dbReference>
<dbReference type="AlphaFoldDB" id="A0A3B5MMI2"/>
<organism evidence="6 7">
    <name type="scientific">Xiphophorus couchianus</name>
    <name type="common">Monterrey platyfish</name>
    <dbReference type="NCBI Taxonomy" id="32473"/>
    <lineage>
        <taxon>Eukaryota</taxon>
        <taxon>Metazoa</taxon>
        <taxon>Chordata</taxon>
        <taxon>Craniata</taxon>
        <taxon>Vertebrata</taxon>
        <taxon>Euteleostomi</taxon>
        <taxon>Actinopterygii</taxon>
        <taxon>Neopterygii</taxon>
        <taxon>Teleostei</taxon>
        <taxon>Neoteleostei</taxon>
        <taxon>Acanthomorphata</taxon>
        <taxon>Ovalentaria</taxon>
        <taxon>Atherinomorphae</taxon>
        <taxon>Cyprinodontiformes</taxon>
        <taxon>Poeciliidae</taxon>
        <taxon>Poeciliinae</taxon>
        <taxon>Xiphophorus</taxon>
    </lineage>
</organism>
<evidence type="ECO:0000256" key="1">
    <source>
        <dbReference type="ARBA" id="ARBA00022723"/>
    </source>
</evidence>
<dbReference type="PANTHER" id="PTHR23327">
    <property type="entry name" value="RING FINGER PROTEIN 127"/>
    <property type="match status" value="1"/>
</dbReference>
<feature type="domain" description="RING-type" evidence="5">
    <location>
        <begin position="64"/>
        <end position="100"/>
    </location>
</feature>
<protein>
    <recommendedName>
        <fullName evidence="5">RING-type domain-containing protein</fullName>
    </recommendedName>
</protein>
<keyword evidence="1" id="KW-0479">Metal-binding</keyword>
<dbReference type="SMART" id="SM00184">
    <property type="entry name" value="RING"/>
    <property type="match status" value="1"/>
</dbReference>
<name>A0A3B5MMI2_9TELE</name>
<dbReference type="Pfam" id="PF13445">
    <property type="entry name" value="zf-RING_UBOX"/>
    <property type="match status" value="1"/>
</dbReference>
<dbReference type="GO" id="GO:0008270">
    <property type="term" value="F:zinc ion binding"/>
    <property type="evidence" value="ECO:0007669"/>
    <property type="project" value="UniProtKB-KW"/>
</dbReference>
<dbReference type="InterPro" id="IPR017907">
    <property type="entry name" value="Znf_RING_CS"/>
</dbReference>
<dbReference type="PANTHER" id="PTHR23327:SF5">
    <property type="entry name" value="LON PEPTIDASE N-TERMINAL DOMAIN AND RING FINGER PROTEIN 2"/>
    <property type="match status" value="1"/>
</dbReference>